<dbReference type="EMBL" id="QMEB01000192">
    <property type="protein sequence ID" value="NMG21780.1"/>
    <property type="molecule type" value="Genomic_DNA"/>
</dbReference>
<keyword evidence="1" id="KW-0378">Hydrolase</keyword>
<dbReference type="GO" id="GO:0004519">
    <property type="term" value="F:endonuclease activity"/>
    <property type="evidence" value="ECO:0007669"/>
    <property type="project" value="UniProtKB-KW"/>
</dbReference>
<organism evidence="1 2">
    <name type="scientific">Brasilonema bromeliae SPC951</name>
    <dbReference type="NCBI Taxonomy" id="385972"/>
    <lineage>
        <taxon>Bacteria</taxon>
        <taxon>Bacillati</taxon>
        <taxon>Cyanobacteriota</taxon>
        <taxon>Cyanophyceae</taxon>
        <taxon>Nostocales</taxon>
        <taxon>Scytonemataceae</taxon>
        <taxon>Brasilonema</taxon>
        <taxon>Bromeliae group (in: Brasilonema)</taxon>
    </lineage>
</organism>
<reference evidence="1 2" key="1">
    <citation type="submission" date="2018-06" db="EMBL/GenBank/DDBJ databases">
        <title>Comparative genomics of Brasilonema spp. strains.</title>
        <authorList>
            <person name="Alvarenga D.O."/>
            <person name="Fiore M.F."/>
            <person name="Varani A.M."/>
        </authorList>
    </citation>
    <scope>NUCLEOTIDE SEQUENCE [LARGE SCALE GENOMIC DNA]</scope>
    <source>
        <strain evidence="1 2">SPC951</strain>
    </source>
</reference>
<evidence type="ECO:0000313" key="1">
    <source>
        <dbReference type="EMBL" id="NMG21780.1"/>
    </source>
</evidence>
<proteinExistence type="predicted"/>
<protein>
    <submittedName>
        <fullName evidence="1">HNH endonuclease</fullName>
    </submittedName>
</protein>
<keyword evidence="1" id="KW-0540">Nuclease</keyword>
<keyword evidence="2" id="KW-1185">Reference proteome</keyword>
<keyword evidence="1" id="KW-0255">Endonuclease</keyword>
<comment type="caution">
    <text evidence="1">The sequence shown here is derived from an EMBL/GenBank/DDBJ whole genome shotgun (WGS) entry which is preliminary data.</text>
</comment>
<sequence>MDTAPLVRWLPVEKPESLKPKSTEPRLTVELVPQTCWYSNVRSEVSTGEWDKLKRVTFERANYRCEVCSGRGLKHPVECHEIWDYDDERHIQTLTGLIALCPACHECKHMGFANIKGRGELATDHLAKVNGWTIHQAKTYVRECFQVWQERSQHEWDLDITYLEQFEISSHSSSPRRGDRPGN</sequence>
<evidence type="ECO:0000313" key="2">
    <source>
        <dbReference type="Proteomes" id="UP000718564"/>
    </source>
</evidence>
<gene>
    <name evidence="1" type="ORF">DP116_20945</name>
</gene>
<accession>A0ABX1PBE7</accession>
<dbReference type="Proteomes" id="UP000718564">
    <property type="component" value="Unassembled WGS sequence"/>
</dbReference>
<name>A0ABX1PBE7_9CYAN</name>